<name>A0ABR6PAZ2_9SPIR</name>
<accession>A0ABR6PAZ2</accession>
<protein>
    <submittedName>
        <fullName evidence="1">Uncharacterized protein</fullName>
    </submittedName>
</protein>
<sequence>MLVRITMIKLPKNHIPKIYIIKEYEDVTLSGTQNTHYLENNMVKIKKLKIG</sequence>
<dbReference type="RefSeq" id="WP_420025819.1">
    <property type="nucleotide sequence ID" value="NZ_CP179674.1"/>
</dbReference>
<dbReference type="Proteomes" id="UP000555838">
    <property type="component" value="Unassembled WGS sequence"/>
</dbReference>
<comment type="caution">
    <text evidence="1">The sequence shown here is derived from an EMBL/GenBank/DDBJ whole genome shotgun (WGS) entry which is preliminary data.</text>
</comment>
<evidence type="ECO:0000313" key="1">
    <source>
        <dbReference type="EMBL" id="MBB6043438.1"/>
    </source>
</evidence>
<evidence type="ECO:0000313" key="2">
    <source>
        <dbReference type="Proteomes" id="UP000555838"/>
    </source>
</evidence>
<reference evidence="1 2" key="1">
    <citation type="submission" date="2020-08" db="EMBL/GenBank/DDBJ databases">
        <title>Genomic Encyclopedia of Type Strains, Phase IV (KMG-IV): sequencing the most valuable type-strain genomes for metagenomic binning, comparative biology and taxonomic classification.</title>
        <authorList>
            <person name="Goeker M."/>
        </authorList>
    </citation>
    <scope>NUCLEOTIDE SEQUENCE [LARGE SCALE GENOMIC DNA]</scope>
    <source>
        <strain evidence="1 2">DSM 24625</strain>
    </source>
</reference>
<keyword evidence="2" id="KW-1185">Reference proteome</keyword>
<dbReference type="EMBL" id="JACHFG010000008">
    <property type="protein sequence ID" value="MBB6043438.1"/>
    <property type="molecule type" value="Genomic_DNA"/>
</dbReference>
<organism evidence="1 2">
    <name type="scientific">Borreliella yangtzensis</name>
    <dbReference type="NCBI Taxonomy" id="683292"/>
    <lineage>
        <taxon>Bacteria</taxon>
        <taxon>Pseudomonadati</taxon>
        <taxon>Spirochaetota</taxon>
        <taxon>Spirochaetia</taxon>
        <taxon>Spirochaetales</taxon>
        <taxon>Borreliaceae</taxon>
        <taxon>Borreliella</taxon>
    </lineage>
</organism>
<proteinExistence type="predicted"/>
<gene>
    <name evidence="1" type="ORF">HNP68_001060</name>
</gene>